<keyword evidence="1" id="KW-0472">Membrane</keyword>
<feature type="transmembrane region" description="Helical" evidence="1">
    <location>
        <begin position="47"/>
        <end position="65"/>
    </location>
</feature>
<evidence type="ECO:0000256" key="1">
    <source>
        <dbReference type="SAM" id="Phobius"/>
    </source>
</evidence>
<reference evidence="2 3" key="1">
    <citation type="journal article" date="2019" name="Int. J. Syst. Evol. Microbiol.">
        <title>The Global Catalogue of Microorganisms (GCM) 10K type strain sequencing project: providing services to taxonomists for standard genome sequencing and annotation.</title>
        <authorList>
            <consortium name="The Broad Institute Genomics Platform"/>
            <consortium name="The Broad Institute Genome Sequencing Center for Infectious Disease"/>
            <person name="Wu L."/>
            <person name="Ma J."/>
        </authorList>
    </citation>
    <scope>NUCLEOTIDE SEQUENCE [LARGE SCALE GENOMIC DNA]</scope>
    <source>
        <strain evidence="2 3">JCM 3272</strain>
    </source>
</reference>
<sequence>MGGRGPWDWLERYAARRDGVGGVLVSWVFMVAALVAAVCAVRLHSAVLGYVAAVLVIALCWRRYFRGHW</sequence>
<evidence type="ECO:0000313" key="2">
    <source>
        <dbReference type="EMBL" id="GAA2375543.1"/>
    </source>
</evidence>
<keyword evidence="1" id="KW-1133">Transmembrane helix</keyword>
<gene>
    <name evidence="2" type="ORF">GCM10010170_079210</name>
</gene>
<name>A0ABN3HC85_9ACTN</name>
<feature type="transmembrane region" description="Helical" evidence="1">
    <location>
        <begin position="20"/>
        <end position="40"/>
    </location>
</feature>
<evidence type="ECO:0000313" key="3">
    <source>
        <dbReference type="Proteomes" id="UP001501444"/>
    </source>
</evidence>
<comment type="caution">
    <text evidence="2">The sequence shown here is derived from an EMBL/GenBank/DDBJ whole genome shotgun (WGS) entry which is preliminary data.</text>
</comment>
<keyword evidence="3" id="KW-1185">Reference proteome</keyword>
<dbReference type="EMBL" id="BAAARV010000078">
    <property type="protein sequence ID" value="GAA2375543.1"/>
    <property type="molecule type" value="Genomic_DNA"/>
</dbReference>
<organism evidence="2 3">
    <name type="scientific">Dactylosporangium salmoneum</name>
    <dbReference type="NCBI Taxonomy" id="53361"/>
    <lineage>
        <taxon>Bacteria</taxon>
        <taxon>Bacillati</taxon>
        <taxon>Actinomycetota</taxon>
        <taxon>Actinomycetes</taxon>
        <taxon>Micromonosporales</taxon>
        <taxon>Micromonosporaceae</taxon>
        <taxon>Dactylosporangium</taxon>
    </lineage>
</organism>
<keyword evidence="1" id="KW-0812">Transmembrane</keyword>
<dbReference type="RefSeq" id="WP_344617781.1">
    <property type="nucleotide sequence ID" value="NZ_BAAARV010000078.1"/>
</dbReference>
<proteinExistence type="predicted"/>
<accession>A0ABN3HC85</accession>
<dbReference type="Proteomes" id="UP001501444">
    <property type="component" value="Unassembled WGS sequence"/>
</dbReference>
<protein>
    <submittedName>
        <fullName evidence="2">Uncharacterized protein</fullName>
    </submittedName>
</protein>